<dbReference type="SUPFAM" id="SSF56112">
    <property type="entry name" value="Protein kinase-like (PK-like)"/>
    <property type="match status" value="1"/>
</dbReference>
<dbReference type="EMBL" id="CAKKNE010000005">
    <property type="protein sequence ID" value="CAH0377946.1"/>
    <property type="molecule type" value="Genomic_DNA"/>
</dbReference>
<dbReference type="Gene3D" id="3.90.1200.10">
    <property type="match status" value="1"/>
</dbReference>
<gene>
    <name evidence="2" type="ORF">PCAL00307_LOCUS20561</name>
    <name evidence="3" type="ORF">PECAL_5P24630</name>
</gene>
<reference evidence="2" key="1">
    <citation type="submission" date="2021-01" db="EMBL/GenBank/DDBJ databases">
        <authorList>
            <person name="Corre E."/>
            <person name="Pelletier E."/>
            <person name="Niang G."/>
            <person name="Scheremetjew M."/>
            <person name="Finn R."/>
            <person name="Kale V."/>
            <person name="Holt S."/>
            <person name="Cochrane G."/>
            <person name="Meng A."/>
            <person name="Brown T."/>
            <person name="Cohen L."/>
        </authorList>
    </citation>
    <scope>NUCLEOTIDE SEQUENCE</scope>
    <source>
        <strain evidence="2">CCMP1756</strain>
    </source>
</reference>
<dbReference type="Gene3D" id="3.30.200.20">
    <property type="entry name" value="Phosphorylase Kinase, domain 1"/>
    <property type="match status" value="1"/>
</dbReference>
<proteinExistence type="predicted"/>
<sequence length="417" mass="44964">MNVVAALCHRFPEAALVARRFLDKSSKRAAETKPRKGHAFDPTKLVQYLHETVGAPRDVAQVTVGQFSHGQSNPTFTVRWGEKAVVVRKQPGGKLLKGAHDVGREFQFASHLGNQGVPTPHALALCDDTDILGTRFWVYDYVDGRHFRDPYLERASIDERPLLYKSAARAAATLHAAAPPPKLVEALGGPPKAGYLARQVKTWTRQYQGADEKLGVTTDARVADHADRLRSACEDHATDVGGDVDLLSVAHGDFRCDNLIYDEDGSVRAILDWELATLGHPLADVAYLCMPYEIPPFVAGPLSGFRGLNLDKHGVPPLEDLVGAYADALRSKERGADVAALCKAGLPHFDLFSSVGYFRIASICRGVYSRAKMGTASSANAAAVGALADTLLDVSVRLAGDHAAVLRGARAPLEAFN</sequence>
<dbReference type="InterPro" id="IPR002575">
    <property type="entry name" value="Aminoglycoside_PTrfase"/>
</dbReference>
<name>A0A7S4A6N4_9STRA</name>
<evidence type="ECO:0000259" key="1">
    <source>
        <dbReference type="Pfam" id="PF01636"/>
    </source>
</evidence>
<dbReference type="InterPro" id="IPR052898">
    <property type="entry name" value="ACAD10-like"/>
</dbReference>
<evidence type="ECO:0000313" key="4">
    <source>
        <dbReference type="Proteomes" id="UP000789595"/>
    </source>
</evidence>
<dbReference type="OrthoDB" id="191037at2759"/>
<dbReference type="Proteomes" id="UP000789595">
    <property type="component" value="Unassembled WGS sequence"/>
</dbReference>
<evidence type="ECO:0000313" key="3">
    <source>
        <dbReference type="EMBL" id="CAH0377946.1"/>
    </source>
</evidence>
<protein>
    <recommendedName>
        <fullName evidence="1">Aminoglycoside phosphotransferase domain-containing protein</fullName>
    </recommendedName>
</protein>
<dbReference type="CDD" id="cd05154">
    <property type="entry name" value="ACAD10_11_N-like"/>
    <property type="match status" value="1"/>
</dbReference>
<reference evidence="3" key="2">
    <citation type="submission" date="2021-11" db="EMBL/GenBank/DDBJ databases">
        <authorList>
            <consortium name="Genoscope - CEA"/>
            <person name="William W."/>
        </authorList>
    </citation>
    <scope>NUCLEOTIDE SEQUENCE</scope>
</reference>
<feature type="domain" description="Aminoglycoside phosphotransferase" evidence="1">
    <location>
        <begin position="65"/>
        <end position="293"/>
    </location>
</feature>
<accession>A0A7S4A6N4</accession>
<dbReference type="InterPro" id="IPR041726">
    <property type="entry name" value="ACAD10_11_N"/>
</dbReference>
<dbReference type="PANTHER" id="PTHR47829">
    <property type="entry name" value="HYDROLASE, PUTATIVE (AFU_ORTHOLOGUE AFUA_1G12880)-RELATED"/>
    <property type="match status" value="1"/>
</dbReference>
<organism evidence="2">
    <name type="scientific">Pelagomonas calceolata</name>
    <dbReference type="NCBI Taxonomy" id="35677"/>
    <lineage>
        <taxon>Eukaryota</taxon>
        <taxon>Sar</taxon>
        <taxon>Stramenopiles</taxon>
        <taxon>Ochrophyta</taxon>
        <taxon>Pelagophyceae</taxon>
        <taxon>Pelagomonadales</taxon>
        <taxon>Pelagomonadaceae</taxon>
        <taxon>Pelagomonas</taxon>
    </lineage>
</organism>
<dbReference type="AlphaFoldDB" id="A0A7S4A6N4"/>
<dbReference type="InterPro" id="IPR011009">
    <property type="entry name" value="Kinase-like_dom_sf"/>
</dbReference>
<keyword evidence="4" id="KW-1185">Reference proteome</keyword>
<dbReference type="PANTHER" id="PTHR47829:SF1">
    <property type="entry name" value="HAD FAMILY PHOSPHATASE"/>
    <property type="match status" value="1"/>
</dbReference>
<dbReference type="EMBL" id="HBIW01023841">
    <property type="protein sequence ID" value="CAE0705113.1"/>
    <property type="molecule type" value="Transcribed_RNA"/>
</dbReference>
<evidence type="ECO:0000313" key="2">
    <source>
        <dbReference type="EMBL" id="CAE0705113.1"/>
    </source>
</evidence>
<dbReference type="Pfam" id="PF01636">
    <property type="entry name" value="APH"/>
    <property type="match status" value="1"/>
</dbReference>